<evidence type="ECO:0000256" key="1">
    <source>
        <dbReference type="ARBA" id="ARBA00001970"/>
    </source>
</evidence>
<dbReference type="Proteomes" id="UP001314205">
    <property type="component" value="Unassembled WGS sequence"/>
</dbReference>
<keyword evidence="6" id="KW-0479">Metal-binding</keyword>
<dbReference type="EMBL" id="CAVLGL010000046">
    <property type="protein sequence ID" value="CAK1582810.1"/>
    <property type="molecule type" value="Genomic_DNA"/>
</dbReference>
<proteinExistence type="predicted"/>
<dbReference type="InterPro" id="IPR045150">
    <property type="entry name" value="CYB561D1/2"/>
</dbReference>
<dbReference type="GO" id="GO:0046872">
    <property type="term" value="F:metal ion binding"/>
    <property type="evidence" value="ECO:0007669"/>
    <property type="project" value="UniProtKB-KW"/>
</dbReference>
<dbReference type="PANTHER" id="PTHR15422:SF43">
    <property type="entry name" value="ASCORBATE FERRIREDUCTASE (TRANSMEMBRANE)"/>
    <property type="match status" value="1"/>
</dbReference>
<reference evidence="14 15" key="1">
    <citation type="submission" date="2023-11" db="EMBL/GenBank/DDBJ databases">
        <authorList>
            <person name="Hedman E."/>
            <person name="Englund M."/>
            <person name="Stromberg M."/>
            <person name="Nyberg Akerstrom W."/>
            <person name="Nylinder S."/>
            <person name="Jareborg N."/>
            <person name="Kallberg Y."/>
            <person name="Kronander E."/>
        </authorList>
    </citation>
    <scope>NUCLEOTIDE SEQUENCE [LARGE SCALE GENOMIC DNA]</scope>
</reference>
<feature type="transmembrane region" description="Helical" evidence="12">
    <location>
        <begin position="44"/>
        <end position="64"/>
    </location>
</feature>
<keyword evidence="10 12" id="KW-0472">Membrane</keyword>
<comment type="cofactor">
    <cofactor evidence="1">
        <name>heme b</name>
        <dbReference type="ChEBI" id="CHEBI:60344"/>
    </cofactor>
</comment>
<keyword evidence="5 12" id="KW-0812">Transmembrane</keyword>
<dbReference type="Gene3D" id="1.20.120.1770">
    <property type="match status" value="1"/>
</dbReference>
<comment type="caution">
    <text evidence="14">The sequence shown here is derived from an EMBL/GenBank/DDBJ whole genome shotgun (WGS) entry which is preliminary data.</text>
</comment>
<keyword evidence="8 12" id="KW-1133">Transmembrane helix</keyword>
<feature type="transmembrane region" description="Helical" evidence="12">
    <location>
        <begin position="76"/>
        <end position="95"/>
    </location>
</feature>
<comment type="subcellular location">
    <subcellularLocation>
        <location evidence="2">Membrane</location>
        <topology evidence="2">Multi-pass membrane protein</topology>
    </subcellularLocation>
</comment>
<dbReference type="Pfam" id="PF03188">
    <property type="entry name" value="Cytochrom_B561"/>
    <property type="match status" value="1"/>
</dbReference>
<evidence type="ECO:0000256" key="10">
    <source>
        <dbReference type="ARBA" id="ARBA00023136"/>
    </source>
</evidence>
<evidence type="ECO:0000313" key="15">
    <source>
        <dbReference type="Proteomes" id="UP001314205"/>
    </source>
</evidence>
<evidence type="ECO:0000256" key="11">
    <source>
        <dbReference type="ARBA" id="ARBA00024225"/>
    </source>
</evidence>
<gene>
    <name evidence="14" type="ORF">PARMNEM_LOCUS4295</name>
</gene>
<dbReference type="GO" id="GO:0140571">
    <property type="term" value="F:transmembrane ascorbate ferrireductase activity"/>
    <property type="evidence" value="ECO:0007669"/>
    <property type="project" value="UniProtKB-EC"/>
</dbReference>
<dbReference type="SMART" id="SM00665">
    <property type="entry name" value="B561"/>
    <property type="match status" value="1"/>
</dbReference>
<evidence type="ECO:0000256" key="6">
    <source>
        <dbReference type="ARBA" id="ARBA00022723"/>
    </source>
</evidence>
<accession>A0AAV1KJ20</accession>
<keyword evidence="4" id="KW-0349">Heme</keyword>
<evidence type="ECO:0000256" key="3">
    <source>
        <dbReference type="ARBA" id="ARBA00022448"/>
    </source>
</evidence>
<feature type="transmembrane region" description="Helical" evidence="12">
    <location>
        <begin position="181"/>
        <end position="204"/>
    </location>
</feature>
<dbReference type="PROSITE" id="PS50939">
    <property type="entry name" value="CYTOCHROME_B561"/>
    <property type="match status" value="1"/>
</dbReference>
<keyword evidence="15" id="KW-1185">Reference proteome</keyword>
<feature type="domain" description="Cytochrome b561" evidence="13">
    <location>
        <begin position="43"/>
        <end position="240"/>
    </location>
</feature>
<dbReference type="PANTHER" id="PTHR15422">
    <property type="entry name" value="OS05G0565100 PROTEIN"/>
    <property type="match status" value="1"/>
</dbReference>
<name>A0AAV1KJ20_9NEOP</name>
<evidence type="ECO:0000313" key="14">
    <source>
        <dbReference type="EMBL" id="CAK1582810.1"/>
    </source>
</evidence>
<dbReference type="AlphaFoldDB" id="A0AAV1KJ20"/>
<evidence type="ECO:0000259" key="13">
    <source>
        <dbReference type="PROSITE" id="PS50939"/>
    </source>
</evidence>
<protein>
    <recommendedName>
        <fullName evidence="11">ascorbate ferrireductase (transmembrane)</fullName>
        <ecNumber evidence="11">7.2.1.3</ecNumber>
    </recommendedName>
</protein>
<keyword evidence="7" id="KW-0249">Electron transport</keyword>
<feature type="transmembrane region" description="Helical" evidence="12">
    <location>
        <begin position="115"/>
        <end position="134"/>
    </location>
</feature>
<dbReference type="EC" id="7.2.1.3" evidence="11"/>
<feature type="transmembrane region" description="Helical" evidence="12">
    <location>
        <begin position="216"/>
        <end position="240"/>
    </location>
</feature>
<evidence type="ECO:0000256" key="5">
    <source>
        <dbReference type="ARBA" id="ARBA00022692"/>
    </source>
</evidence>
<dbReference type="GO" id="GO:0016020">
    <property type="term" value="C:membrane"/>
    <property type="evidence" value="ECO:0007669"/>
    <property type="project" value="UniProtKB-SubCell"/>
</dbReference>
<evidence type="ECO:0000256" key="12">
    <source>
        <dbReference type="SAM" id="Phobius"/>
    </source>
</evidence>
<evidence type="ECO:0000256" key="8">
    <source>
        <dbReference type="ARBA" id="ARBA00022989"/>
    </source>
</evidence>
<evidence type="ECO:0000256" key="7">
    <source>
        <dbReference type="ARBA" id="ARBA00022982"/>
    </source>
</evidence>
<evidence type="ECO:0000256" key="9">
    <source>
        <dbReference type="ARBA" id="ARBA00023004"/>
    </source>
</evidence>
<feature type="transmembrane region" description="Helical" evidence="12">
    <location>
        <begin position="146"/>
        <end position="169"/>
    </location>
</feature>
<organism evidence="14 15">
    <name type="scientific">Parnassius mnemosyne</name>
    <name type="common">clouded apollo</name>
    <dbReference type="NCBI Taxonomy" id="213953"/>
    <lineage>
        <taxon>Eukaryota</taxon>
        <taxon>Metazoa</taxon>
        <taxon>Ecdysozoa</taxon>
        <taxon>Arthropoda</taxon>
        <taxon>Hexapoda</taxon>
        <taxon>Insecta</taxon>
        <taxon>Pterygota</taxon>
        <taxon>Neoptera</taxon>
        <taxon>Endopterygota</taxon>
        <taxon>Lepidoptera</taxon>
        <taxon>Glossata</taxon>
        <taxon>Ditrysia</taxon>
        <taxon>Papilionoidea</taxon>
        <taxon>Papilionidae</taxon>
        <taxon>Parnassiinae</taxon>
        <taxon>Parnassini</taxon>
        <taxon>Parnassius</taxon>
        <taxon>Driopa</taxon>
    </lineage>
</organism>
<evidence type="ECO:0000256" key="4">
    <source>
        <dbReference type="ARBA" id="ARBA00022617"/>
    </source>
</evidence>
<sequence length="249" mass="27346">MPPNSMEPTMAPEPVTVTQSVKSADQTAVPHGTNYNLYIFQSTLNLLAHVLIGVVVGICLLFSLRGGLPLGATSTHIILCVLGYQLLMGQAILSLARENGWSAKLRLSDKRRAHWILQIMGSALALAGSFVKILDKKVHWNSYHGQFALVAIVFTVASLINGLTSLYAYEFRRMFNGNISKLTHVCFGIVCFTTASISLCYGFDKNFFRNWASNEFANALIAFTGAFTTIIIINPFITFCTKASNAIRK</sequence>
<keyword evidence="3" id="KW-0813">Transport</keyword>
<evidence type="ECO:0000256" key="2">
    <source>
        <dbReference type="ARBA" id="ARBA00004141"/>
    </source>
</evidence>
<keyword evidence="9" id="KW-0408">Iron</keyword>
<dbReference type="InterPro" id="IPR006593">
    <property type="entry name" value="Cyt_b561/ferric_Rdtase_TM"/>
</dbReference>
<dbReference type="GO" id="GO:0140575">
    <property type="term" value="F:transmembrane monodehydroascorbate reductase activity"/>
    <property type="evidence" value="ECO:0007669"/>
    <property type="project" value="InterPro"/>
</dbReference>